<dbReference type="AlphaFoldDB" id="A0A1G9MK09"/>
<name>A0A1G9MK09_9ACTN</name>
<evidence type="ECO:0000313" key="2">
    <source>
        <dbReference type="Proteomes" id="UP000198683"/>
    </source>
</evidence>
<proteinExistence type="predicted"/>
<evidence type="ECO:0000313" key="1">
    <source>
        <dbReference type="EMBL" id="SDL74413.1"/>
    </source>
</evidence>
<protein>
    <submittedName>
        <fullName evidence="1">Uncharacterized protein</fullName>
    </submittedName>
</protein>
<dbReference type="Proteomes" id="UP000198683">
    <property type="component" value="Unassembled WGS sequence"/>
</dbReference>
<dbReference type="RefSeq" id="WP_090772089.1">
    <property type="nucleotide sequence ID" value="NZ_FNFB01000028.1"/>
</dbReference>
<dbReference type="STRING" id="683260.SAMN05421874_12866"/>
<organism evidence="1 2">
    <name type="scientific">Nonomuraea maritima</name>
    <dbReference type="NCBI Taxonomy" id="683260"/>
    <lineage>
        <taxon>Bacteria</taxon>
        <taxon>Bacillati</taxon>
        <taxon>Actinomycetota</taxon>
        <taxon>Actinomycetes</taxon>
        <taxon>Streptosporangiales</taxon>
        <taxon>Streptosporangiaceae</taxon>
        <taxon>Nonomuraea</taxon>
    </lineage>
</organism>
<reference evidence="1 2" key="1">
    <citation type="submission" date="2016-10" db="EMBL/GenBank/DDBJ databases">
        <authorList>
            <person name="de Groot N.N."/>
        </authorList>
    </citation>
    <scope>NUCLEOTIDE SEQUENCE [LARGE SCALE GENOMIC DNA]</scope>
    <source>
        <strain evidence="1 2">CGMCC 4.5681</strain>
    </source>
</reference>
<sequence length="127" mass="14502">MQVPFDQLGNLIRHPHRYPHPEEIVWGGADPFEAYLRLHNVRAAQGYGKYVLWQEVHGHRVFPMDSERAFAVVKNTVMDHGTVLADRPPTWEFTKAHARGGDAYGIKLVRKRFLDQEGGADQDPEGE</sequence>
<accession>A0A1G9MK09</accession>
<keyword evidence="2" id="KW-1185">Reference proteome</keyword>
<dbReference type="OrthoDB" id="3535745at2"/>
<gene>
    <name evidence="1" type="ORF">SAMN05421874_12866</name>
</gene>
<dbReference type="EMBL" id="FNFB01000028">
    <property type="protein sequence ID" value="SDL74413.1"/>
    <property type="molecule type" value="Genomic_DNA"/>
</dbReference>